<dbReference type="GO" id="GO:0016020">
    <property type="term" value="C:membrane"/>
    <property type="evidence" value="ECO:0007669"/>
    <property type="project" value="UniProtKB-SubCell"/>
</dbReference>
<evidence type="ECO:0000256" key="6">
    <source>
        <dbReference type="ARBA" id="ARBA00023098"/>
    </source>
</evidence>
<evidence type="ECO:0000256" key="3">
    <source>
        <dbReference type="ARBA" id="ARBA00022516"/>
    </source>
</evidence>
<gene>
    <name evidence="12" type="ORF">LSH36_275g03007</name>
</gene>
<feature type="domain" description="Thioester reductase (TE)" evidence="11">
    <location>
        <begin position="15"/>
        <end position="285"/>
    </location>
</feature>
<feature type="domain" description="Fatty acyl-CoA reductase C-terminal" evidence="10">
    <location>
        <begin position="358"/>
        <end position="449"/>
    </location>
</feature>
<keyword evidence="4" id="KW-0812">Transmembrane</keyword>
<dbReference type="InterPro" id="IPR033640">
    <property type="entry name" value="FAR_C"/>
</dbReference>
<comment type="function">
    <text evidence="9">Catalyzes the reduction of fatty acyl-CoA to fatty alcohols.</text>
</comment>
<dbReference type="Pfam" id="PF03015">
    <property type="entry name" value="Sterile"/>
    <property type="match status" value="1"/>
</dbReference>
<dbReference type="GO" id="GO:0035336">
    <property type="term" value="P:long-chain fatty-acyl-CoA metabolic process"/>
    <property type="evidence" value="ECO:0007669"/>
    <property type="project" value="TreeGrafter"/>
</dbReference>
<dbReference type="GO" id="GO:0102965">
    <property type="term" value="F:alcohol-forming long-chain fatty acyl-CoA reductase activity"/>
    <property type="evidence" value="ECO:0007669"/>
    <property type="project" value="UniProtKB-EC"/>
</dbReference>
<dbReference type="Pfam" id="PF07993">
    <property type="entry name" value="NAD_binding_4"/>
    <property type="match status" value="1"/>
</dbReference>
<dbReference type="EMBL" id="JAODUP010000275">
    <property type="protein sequence ID" value="KAK2154152.1"/>
    <property type="molecule type" value="Genomic_DNA"/>
</dbReference>
<keyword evidence="6 9" id="KW-0443">Lipid metabolism</keyword>
<evidence type="ECO:0000256" key="2">
    <source>
        <dbReference type="ARBA" id="ARBA00005928"/>
    </source>
</evidence>
<organism evidence="12 13">
    <name type="scientific">Paralvinella palmiformis</name>
    <dbReference type="NCBI Taxonomy" id="53620"/>
    <lineage>
        <taxon>Eukaryota</taxon>
        <taxon>Metazoa</taxon>
        <taxon>Spiralia</taxon>
        <taxon>Lophotrochozoa</taxon>
        <taxon>Annelida</taxon>
        <taxon>Polychaeta</taxon>
        <taxon>Sedentaria</taxon>
        <taxon>Canalipalpata</taxon>
        <taxon>Terebellida</taxon>
        <taxon>Terebelliformia</taxon>
        <taxon>Alvinellidae</taxon>
        <taxon>Paralvinella</taxon>
    </lineage>
</organism>
<dbReference type="GO" id="GO:0080019">
    <property type="term" value="F:alcohol-forming very long-chain fatty acyl-CoA reductase activity"/>
    <property type="evidence" value="ECO:0007669"/>
    <property type="project" value="InterPro"/>
</dbReference>
<dbReference type="GO" id="GO:0005777">
    <property type="term" value="C:peroxisome"/>
    <property type="evidence" value="ECO:0007669"/>
    <property type="project" value="TreeGrafter"/>
</dbReference>
<keyword evidence="9" id="KW-0560">Oxidoreductase</keyword>
<accession>A0AAD9JJI2</accession>
<evidence type="ECO:0000256" key="7">
    <source>
        <dbReference type="ARBA" id="ARBA00023136"/>
    </source>
</evidence>
<comment type="caution">
    <text evidence="12">The sequence shown here is derived from an EMBL/GenBank/DDBJ whole genome shotgun (WGS) entry which is preliminary data.</text>
</comment>
<evidence type="ECO:0000256" key="8">
    <source>
        <dbReference type="ARBA" id="ARBA00052530"/>
    </source>
</evidence>
<dbReference type="InterPro" id="IPR013120">
    <property type="entry name" value="FAR_NAD-bd"/>
</dbReference>
<dbReference type="CDD" id="cd09071">
    <property type="entry name" value="FAR_C"/>
    <property type="match status" value="1"/>
</dbReference>
<comment type="subcellular location">
    <subcellularLocation>
        <location evidence="1">Membrane</location>
        <topology evidence="1">Multi-pass membrane protein</topology>
    </subcellularLocation>
</comment>
<dbReference type="SUPFAM" id="SSF51735">
    <property type="entry name" value="NAD(P)-binding Rossmann-fold domains"/>
    <property type="match status" value="1"/>
</dbReference>
<proteinExistence type="inferred from homology"/>
<evidence type="ECO:0000256" key="9">
    <source>
        <dbReference type="RuleBase" id="RU363097"/>
    </source>
</evidence>
<dbReference type="InterPro" id="IPR036291">
    <property type="entry name" value="NAD(P)-bd_dom_sf"/>
</dbReference>
<dbReference type="PANTHER" id="PTHR11011:SF45">
    <property type="entry name" value="FATTY ACYL-COA REDUCTASE CG8306-RELATED"/>
    <property type="match status" value="1"/>
</dbReference>
<dbReference type="Proteomes" id="UP001208570">
    <property type="component" value="Unassembled WGS sequence"/>
</dbReference>
<comment type="similarity">
    <text evidence="2 9">Belongs to the fatty acyl-CoA reductase family.</text>
</comment>
<dbReference type="Gene3D" id="3.40.50.720">
    <property type="entry name" value="NAD(P)-binding Rossmann-like Domain"/>
    <property type="match status" value="1"/>
</dbReference>
<keyword evidence="9" id="KW-0521">NADP</keyword>
<evidence type="ECO:0000256" key="1">
    <source>
        <dbReference type="ARBA" id="ARBA00004141"/>
    </source>
</evidence>
<dbReference type="AlphaFoldDB" id="A0AAD9JJI2"/>
<evidence type="ECO:0000256" key="5">
    <source>
        <dbReference type="ARBA" id="ARBA00022989"/>
    </source>
</evidence>
<keyword evidence="3 9" id="KW-0444">Lipid biosynthesis</keyword>
<dbReference type="EC" id="1.2.1.84" evidence="9"/>
<evidence type="ECO:0000313" key="12">
    <source>
        <dbReference type="EMBL" id="KAK2154152.1"/>
    </source>
</evidence>
<protein>
    <recommendedName>
        <fullName evidence="9">Fatty acyl-CoA reductase</fullName>
        <ecNumber evidence="9">1.2.1.84</ecNumber>
    </recommendedName>
</protein>
<dbReference type="CDD" id="cd05236">
    <property type="entry name" value="FAR-N_SDR_e"/>
    <property type="match status" value="1"/>
</dbReference>
<evidence type="ECO:0000259" key="11">
    <source>
        <dbReference type="Pfam" id="PF07993"/>
    </source>
</evidence>
<evidence type="ECO:0000259" key="10">
    <source>
        <dbReference type="Pfam" id="PF03015"/>
    </source>
</evidence>
<evidence type="ECO:0000313" key="13">
    <source>
        <dbReference type="Proteomes" id="UP001208570"/>
    </source>
</evidence>
<comment type="catalytic activity">
    <reaction evidence="8 9">
        <text>a long-chain fatty acyl-CoA + 2 NADPH + 2 H(+) = a long-chain primary fatty alcohol + 2 NADP(+) + CoA</text>
        <dbReference type="Rhea" id="RHEA:52716"/>
        <dbReference type="ChEBI" id="CHEBI:15378"/>
        <dbReference type="ChEBI" id="CHEBI:57287"/>
        <dbReference type="ChEBI" id="CHEBI:57783"/>
        <dbReference type="ChEBI" id="CHEBI:58349"/>
        <dbReference type="ChEBI" id="CHEBI:77396"/>
        <dbReference type="ChEBI" id="CHEBI:83139"/>
        <dbReference type="EC" id="1.2.1.84"/>
    </reaction>
</comment>
<dbReference type="FunFam" id="3.40.50.720:FF:000143">
    <property type="entry name" value="Fatty acyl-CoA reductase"/>
    <property type="match status" value="1"/>
</dbReference>
<name>A0AAD9JJI2_9ANNE</name>
<dbReference type="InterPro" id="IPR026055">
    <property type="entry name" value="FAR"/>
</dbReference>
<evidence type="ECO:0000256" key="4">
    <source>
        <dbReference type="ARBA" id="ARBA00022692"/>
    </source>
</evidence>
<keyword evidence="13" id="KW-1185">Reference proteome</keyword>
<sequence length="517" mass="59765">MTTIPEFYTNKNIFLTGATGFIGKVIIEKLLRCCPNVKAIYCLIRPKKGQTAEERLKKILDQKLFENVEKNMPDFQEKVRAIHGDIMEEGLALFDSDKEMLLNTIDIVFHSAASVRFEEPLRLAMEMNCLGVRRMVQVFKQCKRLEAFIHVSTAYSNCNKEYIEETIYPPPIEPQKIIDILEWMSDEMLDLVTPKLLGNLPNTYTYTKNLAEHLLITEAEGMPVAIVRPSIVSAAWREPIPGWVDNFNGPSSLYIATGKGFLRSMVGDSTAVADLVPLDLPVNTIISVGWYTATEKPREPLVYHVTTGSQNPFTWGEIENMVGNYFKRYPLDACYRRPKVRVFTPNSFLHDCWVLVSHLIPAYMVDMGYMIMGKKPRIVNLYTKLHKTMGSLKYFTSHEWKWTYNNMAMLSSKMSPEDQKVFYLDCHAIHWPTYMENSCLGTKTFILKEDLNGLPAARAHLRKLRNIRYMFNTMLLVILWRLLIARSNLARNSWYFIMSLVFKFVRFFKITSTISQK</sequence>
<dbReference type="PANTHER" id="PTHR11011">
    <property type="entry name" value="MALE STERILITY PROTEIN 2-RELATED"/>
    <property type="match status" value="1"/>
</dbReference>
<reference evidence="12" key="1">
    <citation type="journal article" date="2023" name="Mol. Biol. Evol.">
        <title>Third-Generation Sequencing Reveals the Adaptive Role of the Epigenome in Three Deep-Sea Polychaetes.</title>
        <authorList>
            <person name="Perez M."/>
            <person name="Aroh O."/>
            <person name="Sun Y."/>
            <person name="Lan Y."/>
            <person name="Juniper S.K."/>
            <person name="Young C.R."/>
            <person name="Angers B."/>
            <person name="Qian P.Y."/>
        </authorList>
    </citation>
    <scope>NUCLEOTIDE SEQUENCE</scope>
    <source>
        <strain evidence="12">P08H-3</strain>
    </source>
</reference>
<keyword evidence="5" id="KW-1133">Transmembrane helix</keyword>
<keyword evidence="7" id="KW-0472">Membrane</keyword>